<dbReference type="InterPro" id="IPR016164">
    <property type="entry name" value="FAD-linked_Oxase-like_C"/>
</dbReference>
<dbReference type="SUPFAM" id="SSF56176">
    <property type="entry name" value="FAD-binding/transporter-associated domain-like"/>
    <property type="match status" value="1"/>
</dbReference>
<keyword evidence="2" id="KW-0274">FAD</keyword>
<accession>A0A1H1KH73</accession>
<dbReference type="InterPro" id="IPR016169">
    <property type="entry name" value="FAD-bd_PCMH_sub2"/>
</dbReference>
<dbReference type="Proteomes" id="UP000199365">
    <property type="component" value="Unassembled WGS sequence"/>
</dbReference>
<dbReference type="NCBIfam" id="NF008439">
    <property type="entry name" value="PRK11282.1"/>
    <property type="match status" value="1"/>
</dbReference>
<feature type="domain" description="FAD-binding PCMH-type" evidence="3">
    <location>
        <begin position="1"/>
        <end position="175"/>
    </location>
</feature>
<dbReference type="SUPFAM" id="SSF55103">
    <property type="entry name" value="FAD-linked oxidases, C-terminal domain"/>
    <property type="match status" value="1"/>
</dbReference>
<keyword evidence="5" id="KW-1185">Reference proteome</keyword>
<organism evidence="4 5">
    <name type="scientific">Paraburkholderia tuberum</name>
    <dbReference type="NCBI Taxonomy" id="157910"/>
    <lineage>
        <taxon>Bacteria</taxon>
        <taxon>Pseudomonadati</taxon>
        <taxon>Pseudomonadota</taxon>
        <taxon>Betaproteobacteria</taxon>
        <taxon>Burkholderiales</taxon>
        <taxon>Burkholderiaceae</taxon>
        <taxon>Paraburkholderia</taxon>
    </lineage>
</organism>
<dbReference type="PANTHER" id="PTHR11748">
    <property type="entry name" value="D-LACTATE DEHYDROGENASE"/>
    <property type="match status" value="1"/>
</dbReference>
<dbReference type="Pfam" id="PF01565">
    <property type="entry name" value="FAD_binding_4"/>
    <property type="match status" value="1"/>
</dbReference>
<dbReference type="FunFam" id="3.30.465.10:FF:000078">
    <property type="entry name" value="Glycolate oxidase, subunit GlcE"/>
    <property type="match status" value="1"/>
</dbReference>
<protein>
    <submittedName>
        <fullName evidence="4">Glycolate oxidase FAD binding subunit</fullName>
    </submittedName>
</protein>
<name>A0A1H1KH73_9BURK</name>
<proteinExistence type="predicted"/>
<dbReference type="RefSeq" id="WP_090812144.1">
    <property type="nucleotide sequence ID" value="NZ_FNKX01000004.1"/>
</dbReference>
<keyword evidence="1" id="KW-0285">Flavoprotein</keyword>
<dbReference type="EMBL" id="FNKX01000004">
    <property type="protein sequence ID" value="SDR61115.1"/>
    <property type="molecule type" value="Genomic_DNA"/>
</dbReference>
<dbReference type="InterPro" id="IPR006094">
    <property type="entry name" value="Oxid_FAD_bind_N"/>
</dbReference>
<dbReference type="Gene3D" id="3.30.465.10">
    <property type="match status" value="1"/>
</dbReference>
<evidence type="ECO:0000256" key="1">
    <source>
        <dbReference type="ARBA" id="ARBA00022630"/>
    </source>
</evidence>
<dbReference type="GO" id="GO:0003824">
    <property type="term" value="F:catalytic activity"/>
    <property type="evidence" value="ECO:0007669"/>
    <property type="project" value="InterPro"/>
</dbReference>
<dbReference type="PANTHER" id="PTHR11748:SF103">
    <property type="entry name" value="GLYCOLATE OXIDASE SUBUNIT GLCE"/>
    <property type="match status" value="1"/>
</dbReference>
<evidence type="ECO:0000256" key="2">
    <source>
        <dbReference type="ARBA" id="ARBA00022827"/>
    </source>
</evidence>
<gene>
    <name evidence="4" type="ORF">SAMN05445850_7562</name>
</gene>
<dbReference type="PROSITE" id="PS51387">
    <property type="entry name" value="FAD_PCMH"/>
    <property type="match status" value="1"/>
</dbReference>
<dbReference type="InterPro" id="IPR016166">
    <property type="entry name" value="FAD-bd_PCMH"/>
</dbReference>
<dbReference type="GO" id="GO:0071949">
    <property type="term" value="F:FAD binding"/>
    <property type="evidence" value="ECO:0007669"/>
    <property type="project" value="InterPro"/>
</dbReference>
<evidence type="ECO:0000259" key="3">
    <source>
        <dbReference type="PROSITE" id="PS51387"/>
    </source>
</evidence>
<dbReference type="InterPro" id="IPR036318">
    <property type="entry name" value="FAD-bd_PCMH-like_sf"/>
</dbReference>
<dbReference type="STRING" id="157910.SAMN05445850_7562"/>
<dbReference type="AlphaFoldDB" id="A0A1H1KH73"/>
<reference evidence="5" key="1">
    <citation type="submission" date="2016-10" db="EMBL/GenBank/DDBJ databases">
        <authorList>
            <person name="Varghese N."/>
            <person name="Submissions S."/>
        </authorList>
    </citation>
    <scope>NUCLEOTIDE SEQUENCE [LARGE SCALE GENOMIC DNA]</scope>
    <source>
        <strain evidence="5">DUS833</strain>
    </source>
</reference>
<evidence type="ECO:0000313" key="4">
    <source>
        <dbReference type="EMBL" id="SDR61115.1"/>
    </source>
</evidence>
<evidence type="ECO:0000313" key="5">
    <source>
        <dbReference type="Proteomes" id="UP000199365"/>
    </source>
</evidence>
<sequence>MRRDMNPDNSAQLIEQVMQAISTRTPLRIRGGDSKLALGRVVDAEPLDTRKHRDIVSYDPTELVITARAGTPLAELNAVLDAAGQMLPCEPPAFGGAATVGGMVASGLSGPRRPWAGSVRDFVLGCRAITGNGKHVRFGGEVMKNVAGYDVSRLLTGSYGCLGLITEVSLKVLPKPRATVHLELETDVANALSKLGEWRRAGLPIAGACYTSNMLHLRIEGGNGSVRAARELIGGEEADDTFWTALREFRLPFFDGRDPLWRISLPPSAPVIDLPGDTLLDWGGAQRWLTTSAPADELRQIAQSHGGHATAFRSHETNEPFHPLPAPLLRYHRQLKQRLDPHGIFSPGRIYAEI</sequence>